<organism evidence="2 3">
    <name type="scientific">Priestia megaterium</name>
    <name type="common">Bacillus megaterium</name>
    <dbReference type="NCBI Taxonomy" id="1404"/>
    <lineage>
        <taxon>Bacteria</taxon>
        <taxon>Bacillati</taxon>
        <taxon>Bacillota</taxon>
        <taxon>Bacilli</taxon>
        <taxon>Bacillales</taxon>
        <taxon>Bacillaceae</taxon>
        <taxon>Priestia</taxon>
    </lineage>
</organism>
<keyword evidence="1" id="KW-1133">Transmembrane helix</keyword>
<evidence type="ECO:0000313" key="3">
    <source>
        <dbReference type="Proteomes" id="UP000253834"/>
    </source>
</evidence>
<evidence type="ECO:0000313" key="2">
    <source>
        <dbReference type="EMBL" id="AXI28649.1"/>
    </source>
</evidence>
<dbReference type="InterPro" id="IPR025495">
    <property type="entry name" value="DUF4386"/>
</dbReference>
<keyword evidence="1" id="KW-0812">Transmembrane</keyword>
<feature type="transmembrane region" description="Helical" evidence="1">
    <location>
        <begin position="7"/>
        <end position="29"/>
    </location>
</feature>
<accession>A0AA86LT35</accession>
<sequence length="74" mass="7788">MDSNKKAAKVVGVLFILAAVTAIIGLILYNPILNSPDYLTKGSEHTNQVIVGALMELILVASAIGTSTIMFSLL</sequence>
<dbReference type="Proteomes" id="UP000253834">
    <property type="component" value="Chromosome"/>
</dbReference>
<gene>
    <name evidence="2" type="ORF">CIB87_06335</name>
</gene>
<proteinExistence type="predicted"/>
<keyword evidence="1" id="KW-0472">Membrane</keyword>
<feature type="transmembrane region" description="Helical" evidence="1">
    <location>
        <begin position="49"/>
        <end position="73"/>
    </location>
</feature>
<dbReference type="AlphaFoldDB" id="A0AA86LT35"/>
<protein>
    <submittedName>
        <fullName evidence="2">Uncharacterized protein</fullName>
    </submittedName>
</protein>
<reference evidence="2 3" key="1">
    <citation type="submission" date="2017-07" db="EMBL/GenBank/DDBJ databases">
        <title>Isolation and development of strain Bacillus megaterium SR7 for enhanced growth and metabolite production under supercritical carbon dioxide.</title>
        <authorList>
            <person name="Freedman A.J.E."/>
            <person name="Peet K.C."/>
            <person name="Boock J.T."/>
            <person name="Penn K."/>
            <person name="Prather K.L.J."/>
            <person name="Thompson J.R."/>
        </authorList>
    </citation>
    <scope>NUCLEOTIDE SEQUENCE [LARGE SCALE GENOMIC DNA]</scope>
    <source>
        <strain evidence="2 3">SR7</strain>
    </source>
</reference>
<name>A0AA86LT35_PRIMG</name>
<evidence type="ECO:0000256" key="1">
    <source>
        <dbReference type="SAM" id="Phobius"/>
    </source>
</evidence>
<dbReference type="RefSeq" id="WP_114894883.1">
    <property type="nucleotide sequence ID" value="NZ_CP022674.1"/>
</dbReference>
<dbReference type="Pfam" id="PF14329">
    <property type="entry name" value="DUF4386"/>
    <property type="match status" value="1"/>
</dbReference>
<dbReference type="EMBL" id="CP022674">
    <property type="protein sequence ID" value="AXI28649.1"/>
    <property type="molecule type" value="Genomic_DNA"/>
</dbReference>